<dbReference type="PROSITE" id="PS00609">
    <property type="entry name" value="GLYCOSYL_HYDROL_F32"/>
    <property type="match status" value="1"/>
</dbReference>
<evidence type="ECO:0000256" key="3">
    <source>
        <dbReference type="ARBA" id="ARBA00023295"/>
    </source>
</evidence>
<evidence type="ECO:0000256" key="4">
    <source>
        <dbReference type="RuleBase" id="RU362110"/>
    </source>
</evidence>
<evidence type="ECO:0000256" key="5">
    <source>
        <dbReference type="SAM" id="SignalP"/>
    </source>
</evidence>
<reference evidence="8 9" key="1">
    <citation type="journal article" date="2011" name="PLoS Genet.">
        <title>Genome sequencing and comparative transcriptomics of the model entomopathogenic fungi Metarhizium anisopliae and M. acridum.</title>
        <authorList>
            <person name="Gao Q."/>
            <person name="Jin K."/>
            <person name="Ying S.H."/>
            <person name="Zhang Y."/>
            <person name="Xiao G."/>
            <person name="Shang Y."/>
            <person name="Duan Z."/>
            <person name="Hu X."/>
            <person name="Xie X.Q."/>
            <person name="Zhou G."/>
            <person name="Peng G."/>
            <person name="Luo Z."/>
            <person name="Huang W."/>
            <person name="Wang B."/>
            <person name="Fang W."/>
            <person name="Wang S."/>
            <person name="Zhong Y."/>
            <person name="Ma L.J."/>
            <person name="St Leger R.J."/>
            <person name="Zhao G.P."/>
            <person name="Pei Y."/>
            <person name="Feng M.G."/>
            <person name="Xia Y."/>
            <person name="Wang C."/>
        </authorList>
    </citation>
    <scope>NUCLEOTIDE SEQUENCE [LARGE SCALE GENOMIC DNA]</scope>
    <source>
        <strain evidence="8 9">CQMa 102</strain>
    </source>
</reference>
<dbReference type="SMART" id="SM00640">
    <property type="entry name" value="Glyco_32"/>
    <property type="match status" value="1"/>
</dbReference>
<dbReference type="InterPro" id="IPR013189">
    <property type="entry name" value="Glyco_hydro_32_C"/>
</dbReference>
<evidence type="ECO:0000259" key="7">
    <source>
        <dbReference type="Pfam" id="PF08244"/>
    </source>
</evidence>
<dbReference type="HOGENOM" id="CLU_001528_3_3_1"/>
<dbReference type="Gene3D" id="2.60.120.560">
    <property type="entry name" value="Exo-inulinase, domain 1"/>
    <property type="match status" value="1"/>
</dbReference>
<sequence>MLPTSTKIHTALLGALYLANWCLGQNSSTQYVGANVPSGTPIVGSYGGQYRPQVHFSPPSHFMNDPNGMFRDQNGTWHLYYQYNPTKSVAGNQHWGHATSQDLYHWTNQPIALFPPKKNVYIFSGSTVIDKNNTSGLFGNQSNGVVAIYTLAEYLDDGSPGPQSQAIAYSYDSGFTFTPYDGNPVIPSNSSQFRDPKVIWYEDHWVMVVAYAQEFAIGIFTSPDLIEWTHASNFSNQGLLGLQWECPNLVRMPLYMEDGQRQDDVWTMLISINPGAPVGGSITEYYPGTFNGTHFEAIDSVARIADFGKDNYAGQFFFGVPDDEDPVSIAWASNWQYTQTVPTAQEGWRSAMSLPRRNCLTRIDRVGWKLISSPYDMRPIMGRNLAYNQSLGNGTLTIDFSDTASNAVYWEVDVTGLPKQGIPEMATLNFTFLSPITAEYIRGGYYFGGDNPFYFDRGGAKGFDNVFFTDKLSTNSLFRNGSWSMSGVMDRSILELFLNGGVDSATATFFATRPLTCLIISASSLPHGTRVSARVNALKSSWQQMEDPRDGLVHGNISTRETASEAMKHLLQSM</sequence>
<name>E9EE68_METAQ</name>
<organism evidence="9">
    <name type="scientific">Metarhizium acridum (strain CQMa 102)</name>
    <dbReference type="NCBI Taxonomy" id="655827"/>
    <lineage>
        <taxon>Eukaryota</taxon>
        <taxon>Fungi</taxon>
        <taxon>Dikarya</taxon>
        <taxon>Ascomycota</taxon>
        <taxon>Pezizomycotina</taxon>
        <taxon>Sordariomycetes</taxon>
        <taxon>Hypocreomycetidae</taxon>
        <taxon>Hypocreales</taxon>
        <taxon>Clavicipitaceae</taxon>
        <taxon>Metarhizium</taxon>
    </lineage>
</organism>
<evidence type="ECO:0000313" key="8">
    <source>
        <dbReference type="EMBL" id="EFY85781.1"/>
    </source>
</evidence>
<dbReference type="InParanoid" id="E9EE68"/>
<comment type="similarity">
    <text evidence="1 4">Belongs to the glycosyl hydrolase 32 family.</text>
</comment>
<dbReference type="FunFam" id="2.115.10.20:FF:000002">
    <property type="entry name" value="Invertase 2"/>
    <property type="match status" value="1"/>
</dbReference>
<evidence type="ECO:0000256" key="1">
    <source>
        <dbReference type="ARBA" id="ARBA00009902"/>
    </source>
</evidence>
<keyword evidence="2 4" id="KW-0378">Hydrolase</keyword>
<dbReference type="Gene3D" id="2.115.10.20">
    <property type="entry name" value="Glycosyl hydrolase domain, family 43"/>
    <property type="match status" value="1"/>
</dbReference>
<dbReference type="eggNOG" id="KOG0228">
    <property type="taxonomic scope" value="Eukaryota"/>
</dbReference>
<dbReference type="PANTHER" id="PTHR42800:SF2">
    <property type="entry name" value="INVERTASE-RELATED"/>
    <property type="match status" value="1"/>
</dbReference>
<evidence type="ECO:0000259" key="6">
    <source>
        <dbReference type="Pfam" id="PF00251"/>
    </source>
</evidence>
<dbReference type="EMBL" id="GL698566">
    <property type="protein sequence ID" value="EFY85781.1"/>
    <property type="molecule type" value="Genomic_DNA"/>
</dbReference>
<protein>
    <submittedName>
        <fullName evidence="8">Invertase</fullName>
    </submittedName>
</protein>
<dbReference type="CDD" id="cd18622">
    <property type="entry name" value="GH32_Inu-like"/>
    <property type="match status" value="1"/>
</dbReference>
<dbReference type="Proteomes" id="UP000002499">
    <property type="component" value="Unassembled WGS sequence"/>
</dbReference>
<feature type="domain" description="Glycosyl hydrolase family 32 N-terminal" evidence="6">
    <location>
        <begin position="55"/>
        <end position="358"/>
    </location>
</feature>
<dbReference type="InterPro" id="IPR018053">
    <property type="entry name" value="Glyco_hydro_32_AS"/>
</dbReference>
<evidence type="ECO:0000313" key="9">
    <source>
        <dbReference type="Proteomes" id="UP000002499"/>
    </source>
</evidence>
<dbReference type="SUPFAM" id="SSF49899">
    <property type="entry name" value="Concanavalin A-like lectins/glucanases"/>
    <property type="match status" value="1"/>
</dbReference>
<dbReference type="GO" id="GO:0005987">
    <property type="term" value="P:sucrose catabolic process"/>
    <property type="evidence" value="ECO:0007669"/>
    <property type="project" value="TreeGrafter"/>
</dbReference>
<dbReference type="OMA" id="GTEWRHA"/>
<keyword evidence="9" id="KW-1185">Reference proteome</keyword>
<dbReference type="InterPro" id="IPR023296">
    <property type="entry name" value="Glyco_hydro_beta-prop_sf"/>
</dbReference>
<feature type="chain" id="PRO_5003235687" evidence="5">
    <location>
        <begin position="25"/>
        <end position="574"/>
    </location>
</feature>
<dbReference type="Pfam" id="PF00251">
    <property type="entry name" value="Glyco_hydro_32N"/>
    <property type="match status" value="1"/>
</dbReference>
<dbReference type="InterPro" id="IPR013148">
    <property type="entry name" value="Glyco_hydro_32_N"/>
</dbReference>
<feature type="domain" description="Glycosyl hydrolase family 32 C-terminal" evidence="7">
    <location>
        <begin position="449"/>
        <end position="514"/>
    </location>
</feature>
<dbReference type="PANTHER" id="PTHR42800">
    <property type="entry name" value="EXOINULINASE INUD (AFU_ORTHOLOGUE AFUA_5G00480)"/>
    <property type="match status" value="1"/>
</dbReference>
<dbReference type="GeneID" id="19252477"/>
<dbReference type="InterPro" id="IPR001362">
    <property type="entry name" value="Glyco_hydro_32"/>
</dbReference>
<dbReference type="KEGG" id="maw:19252477"/>
<evidence type="ECO:0000256" key="2">
    <source>
        <dbReference type="ARBA" id="ARBA00022801"/>
    </source>
</evidence>
<keyword evidence="3 4" id="KW-0326">Glycosidase</keyword>
<keyword evidence="5" id="KW-0732">Signal</keyword>
<dbReference type="AlphaFoldDB" id="E9EE68"/>
<dbReference type="SMR" id="E9EE68"/>
<dbReference type="GO" id="GO:0004575">
    <property type="term" value="F:sucrose alpha-glucosidase activity"/>
    <property type="evidence" value="ECO:0007669"/>
    <property type="project" value="TreeGrafter"/>
</dbReference>
<dbReference type="InterPro" id="IPR013320">
    <property type="entry name" value="ConA-like_dom_sf"/>
</dbReference>
<dbReference type="FunCoup" id="E9EE68">
    <property type="interactions" value="410"/>
</dbReference>
<dbReference type="GO" id="GO:0000324">
    <property type="term" value="C:fungal-type vacuole"/>
    <property type="evidence" value="ECO:0007669"/>
    <property type="project" value="TreeGrafter"/>
</dbReference>
<gene>
    <name evidence="8" type="ORF">MAC_08166</name>
</gene>
<accession>E9EE68</accession>
<dbReference type="SUPFAM" id="SSF75005">
    <property type="entry name" value="Arabinanase/levansucrase/invertase"/>
    <property type="match status" value="1"/>
</dbReference>
<dbReference type="STRING" id="655827.E9EE68"/>
<dbReference type="OrthoDB" id="202537at2759"/>
<proteinExistence type="inferred from homology"/>
<dbReference type="Pfam" id="PF08244">
    <property type="entry name" value="Glyco_hydro_32C"/>
    <property type="match status" value="1"/>
</dbReference>
<feature type="signal peptide" evidence="5">
    <location>
        <begin position="1"/>
        <end position="24"/>
    </location>
</feature>